<dbReference type="EMBL" id="MT144722">
    <property type="protein sequence ID" value="QJH98222.1"/>
    <property type="molecule type" value="Genomic_DNA"/>
</dbReference>
<dbReference type="EMBL" id="MT144067">
    <property type="protein sequence ID" value="QJA48003.1"/>
    <property type="molecule type" value="Genomic_DNA"/>
</dbReference>
<name>A0A6H1ZJA1_9ZZZZ</name>
<evidence type="ECO:0000313" key="1">
    <source>
        <dbReference type="EMBL" id="QJA48003.1"/>
    </source>
</evidence>
<evidence type="ECO:0000313" key="2">
    <source>
        <dbReference type="EMBL" id="QJH98222.1"/>
    </source>
</evidence>
<sequence length="65" mass="7766">MKDERLKFNVMCSRCGSVLIENGLLEECEHNTIENLKDFYIYLDKKLNKKYKKPIFYASRKTSNN</sequence>
<dbReference type="AlphaFoldDB" id="A0A6H1ZJA1"/>
<gene>
    <name evidence="1" type="ORF">TM448A00804_0021</name>
    <name evidence="2" type="ORF">TM448B01250_0010</name>
</gene>
<accession>A0A6H1ZJA1</accession>
<protein>
    <submittedName>
        <fullName evidence="1">Uncharacterized protein</fullName>
    </submittedName>
</protein>
<reference evidence="1" key="1">
    <citation type="submission" date="2020-03" db="EMBL/GenBank/DDBJ databases">
        <title>The deep terrestrial virosphere.</title>
        <authorList>
            <person name="Holmfeldt K."/>
            <person name="Nilsson E."/>
            <person name="Simone D."/>
            <person name="Lopez-Fernandez M."/>
            <person name="Wu X."/>
            <person name="de Brujin I."/>
            <person name="Lundin D."/>
            <person name="Andersson A."/>
            <person name="Bertilsson S."/>
            <person name="Dopson M."/>
        </authorList>
    </citation>
    <scope>NUCLEOTIDE SEQUENCE</scope>
    <source>
        <strain evidence="1">TM448A00804</strain>
        <strain evidence="2">TM448B01250</strain>
    </source>
</reference>
<organism evidence="1">
    <name type="scientific">viral metagenome</name>
    <dbReference type="NCBI Taxonomy" id="1070528"/>
    <lineage>
        <taxon>unclassified sequences</taxon>
        <taxon>metagenomes</taxon>
        <taxon>organismal metagenomes</taxon>
    </lineage>
</organism>
<proteinExistence type="predicted"/>